<dbReference type="Proteomes" id="UP000694892">
    <property type="component" value="Chromosome 9_10L"/>
</dbReference>
<organism evidence="1 2">
    <name type="scientific">Xenopus laevis</name>
    <name type="common">African clawed frog</name>
    <dbReference type="NCBI Taxonomy" id="8355"/>
    <lineage>
        <taxon>Eukaryota</taxon>
        <taxon>Metazoa</taxon>
        <taxon>Chordata</taxon>
        <taxon>Craniata</taxon>
        <taxon>Vertebrata</taxon>
        <taxon>Euteleostomi</taxon>
        <taxon>Amphibia</taxon>
        <taxon>Batrachia</taxon>
        <taxon>Anura</taxon>
        <taxon>Pipoidea</taxon>
        <taxon>Pipidae</taxon>
        <taxon>Xenopodinae</taxon>
        <taxon>Xenopus</taxon>
        <taxon>Xenopus</taxon>
    </lineage>
</organism>
<evidence type="ECO:0000313" key="2">
    <source>
        <dbReference type="Proteomes" id="UP000694892"/>
    </source>
</evidence>
<gene>
    <name evidence="1" type="ORF">XELAEV_18044676mg</name>
</gene>
<evidence type="ECO:0000313" key="1">
    <source>
        <dbReference type="EMBL" id="OCT63579.1"/>
    </source>
</evidence>
<reference evidence="2" key="1">
    <citation type="journal article" date="2016" name="Nature">
        <title>Genome evolution in the allotetraploid frog Xenopus laevis.</title>
        <authorList>
            <person name="Session A.M."/>
            <person name="Uno Y."/>
            <person name="Kwon T."/>
            <person name="Chapman J.A."/>
            <person name="Toyoda A."/>
            <person name="Takahashi S."/>
            <person name="Fukui A."/>
            <person name="Hikosaka A."/>
            <person name="Suzuki A."/>
            <person name="Kondo M."/>
            <person name="van Heeringen S.J."/>
            <person name="Quigley I."/>
            <person name="Heinz S."/>
            <person name="Ogino H."/>
            <person name="Ochi H."/>
            <person name="Hellsten U."/>
            <person name="Lyons J.B."/>
            <person name="Simakov O."/>
            <person name="Putnam N."/>
            <person name="Stites J."/>
            <person name="Kuroki Y."/>
            <person name="Tanaka T."/>
            <person name="Michiue T."/>
            <person name="Watanabe M."/>
            <person name="Bogdanovic O."/>
            <person name="Lister R."/>
            <person name="Georgiou G."/>
            <person name="Paranjpe S.S."/>
            <person name="van Kruijsbergen I."/>
            <person name="Shu S."/>
            <person name="Carlson J."/>
            <person name="Kinoshita T."/>
            <person name="Ohta Y."/>
            <person name="Mawaribuchi S."/>
            <person name="Jenkins J."/>
            <person name="Grimwood J."/>
            <person name="Schmutz J."/>
            <person name="Mitros T."/>
            <person name="Mozaffari S.V."/>
            <person name="Suzuki Y."/>
            <person name="Haramoto Y."/>
            <person name="Yamamoto T.S."/>
            <person name="Takagi C."/>
            <person name="Heald R."/>
            <person name="Miller K."/>
            <person name="Haudenschild C."/>
            <person name="Kitzman J."/>
            <person name="Nakayama T."/>
            <person name="Izutsu Y."/>
            <person name="Robert J."/>
            <person name="Fortriede J."/>
            <person name="Burns K."/>
            <person name="Lotay V."/>
            <person name="Karimi K."/>
            <person name="Yasuoka Y."/>
            <person name="Dichmann D.S."/>
            <person name="Flajnik M.F."/>
            <person name="Houston D.W."/>
            <person name="Shendure J."/>
            <person name="DuPasquier L."/>
            <person name="Vize P.D."/>
            <person name="Zorn A.M."/>
            <person name="Ito M."/>
            <person name="Marcotte E.M."/>
            <person name="Wallingford J.B."/>
            <person name="Ito Y."/>
            <person name="Asashima M."/>
            <person name="Ueno N."/>
            <person name="Matsuda Y."/>
            <person name="Veenstra G.J."/>
            <person name="Fujiyama A."/>
            <person name="Harland R.M."/>
            <person name="Taira M."/>
            <person name="Rokhsar D.S."/>
        </authorList>
    </citation>
    <scope>NUCLEOTIDE SEQUENCE [LARGE SCALE GENOMIC DNA]</scope>
    <source>
        <strain evidence="2">J</strain>
    </source>
</reference>
<sequence>MGLPNHQQISQIYMETPSFPGSTPSIVTLLGIPNTLDYSGYSLPSPWPSVRSGCYKFHMPLKYVSWQPQY</sequence>
<dbReference type="EMBL" id="CM004482">
    <property type="protein sequence ID" value="OCT63579.1"/>
    <property type="molecule type" value="Genomic_DNA"/>
</dbReference>
<protein>
    <submittedName>
        <fullName evidence="1">Uncharacterized protein</fullName>
    </submittedName>
</protein>
<dbReference type="AlphaFoldDB" id="A0A974BZ93"/>
<accession>A0A974BZ93</accession>
<name>A0A974BZ93_XENLA</name>
<proteinExistence type="predicted"/>